<keyword evidence="3" id="KW-1185">Reference proteome</keyword>
<evidence type="ECO:0000313" key="2">
    <source>
        <dbReference type="EMBL" id="NLR78792.1"/>
    </source>
</evidence>
<dbReference type="EMBL" id="JABAHZ010000002">
    <property type="protein sequence ID" value="NLR78792.1"/>
    <property type="molecule type" value="Genomic_DNA"/>
</dbReference>
<dbReference type="Pfam" id="PF09982">
    <property type="entry name" value="LpxR"/>
    <property type="match status" value="1"/>
</dbReference>
<protein>
    <submittedName>
        <fullName evidence="2">Lipid A deacylase LpxR family protein</fullName>
    </submittedName>
</protein>
<sequence>MKCRIIWLLLCVLAETTSAQITQDATKQIRIYEDDDYFNLWGRGTDRAYSNGSAIGYSYMKKKPSAFLDKWILPQAGPHAINVFSWQVMQVTMTPNDISATTYQPDDFYYAGGLFVSHGLTSYNPDRKHSFHAEFLLGVMGPWALSKEGQTLVHHVINYQLPKGWSNQLPNAPLLNYNFTYEAMLWNPLKSLEVIGGGTARLGLMVNSVTASLYVRYGLINPYFGHQDLATATHRKFQLYITARPQLSFVAYNALLQGGLFSGTDSQFTTQKAEQRTHMRTLIAGIDYGIGIVIKRTTIQYTQLSASEWMAGTRKHSVGNFTFLIPISRKREVHRTPAL</sequence>
<evidence type="ECO:0000256" key="1">
    <source>
        <dbReference type="SAM" id="SignalP"/>
    </source>
</evidence>
<proteinExistence type="predicted"/>
<organism evidence="2 3">
    <name type="scientific">Chitinophaga eiseniae</name>
    <dbReference type="NCBI Taxonomy" id="634771"/>
    <lineage>
        <taxon>Bacteria</taxon>
        <taxon>Pseudomonadati</taxon>
        <taxon>Bacteroidota</taxon>
        <taxon>Chitinophagia</taxon>
        <taxon>Chitinophagales</taxon>
        <taxon>Chitinophagaceae</taxon>
        <taxon>Chitinophaga</taxon>
    </lineage>
</organism>
<name>A0A847SRM7_9BACT</name>
<comment type="caution">
    <text evidence="2">The sequence shown here is derived from an EMBL/GenBank/DDBJ whole genome shotgun (WGS) entry which is preliminary data.</text>
</comment>
<dbReference type="RefSeq" id="WP_168738165.1">
    <property type="nucleotide sequence ID" value="NZ_JABAHZ010000002.1"/>
</dbReference>
<accession>A0A847SRM7</accession>
<dbReference type="Gene3D" id="2.40.128.140">
    <property type="entry name" value="Outer membrane protein"/>
    <property type="match status" value="1"/>
</dbReference>
<dbReference type="InterPro" id="IPR018707">
    <property type="entry name" value="LpxR"/>
</dbReference>
<evidence type="ECO:0000313" key="3">
    <source>
        <dbReference type="Proteomes" id="UP000552864"/>
    </source>
</evidence>
<reference evidence="2 3" key="1">
    <citation type="submission" date="2020-04" db="EMBL/GenBank/DDBJ databases">
        <authorList>
            <person name="Yin C."/>
        </authorList>
    </citation>
    <scope>NUCLEOTIDE SEQUENCE [LARGE SCALE GENOMIC DNA]</scope>
    <source>
        <strain evidence="2 3">Ak56</strain>
    </source>
</reference>
<feature type="signal peptide" evidence="1">
    <location>
        <begin position="1"/>
        <end position="19"/>
    </location>
</feature>
<dbReference type="Proteomes" id="UP000552864">
    <property type="component" value="Unassembled WGS sequence"/>
</dbReference>
<feature type="chain" id="PRO_5033067895" evidence="1">
    <location>
        <begin position="20"/>
        <end position="339"/>
    </location>
</feature>
<dbReference type="AlphaFoldDB" id="A0A847SRM7"/>
<dbReference type="InterPro" id="IPR037107">
    <property type="entry name" value="Put_OMP_sf"/>
</dbReference>
<keyword evidence="1" id="KW-0732">Signal</keyword>
<gene>
    <name evidence="2" type="ORF">HGH91_09155</name>
</gene>